<evidence type="ECO:0000313" key="3">
    <source>
        <dbReference type="EMBL" id="MBB4173642.1"/>
    </source>
</evidence>
<gene>
    <name evidence="3" type="ORF">GGR93_001415</name>
</gene>
<proteinExistence type="predicted"/>
<keyword evidence="3" id="KW-0548">Nucleotidyltransferase</keyword>
<dbReference type="SUPFAM" id="SSF53448">
    <property type="entry name" value="Nucleotide-diphospho-sugar transferases"/>
    <property type="match status" value="1"/>
</dbReference>
<feature type="domain" description="MobA-like NTP transferase" evidence="2">
    <location>
        <begin position="9"/>
        <end position="168"/>
    </location>
</feature>
<name>A0A7W6M8K3_9RHOB</name>
<dbReference type="PANTHER" id="PTHR43777">
    <property type="entry name" value="MOLYBDENUM COFACTOR CYTIDYLYLTRANSFERASE"/>
    <property type="match status" value="1"/>
</dbReference>
<dbReference type="AlphaFoldDB" id="A0A7W6M8K3"/>
<keyword evidence="1" id="KW-0460">Magnesium</keyword>
<sequence length="203" mass="21642">MALHAFPIILLAAGASSRMRGRDKLLEDIGGTSLLRHQALKVRRATSGAVLVTLPTAPHPRYAALEGISVDLIAVPDAAEGINASLRRAFAALPEDAPCAMVMLADLPDLTENDLVSVLEAVDLSSDTLVWRGATETGKPGHPIVFDRALFEEFAGLDGDTGGRDVVALATGRTQIINLPDTHALNDLDTPEDWDAWWSSKNT</sequence>
<reference evidence="3 4" key="1">
    <citation type="submission" date="2020-08" db="EMBL/GenBank/DDBJ databases">
        <title>Genomic Encyclopedia of Type Strains, Phase IV (KMG-IV): sequencing the most valuable type-strain genomes for metagenomic binning, comparative biology and taxonomic classification.</title>
        <authorList>
            <person name="Goeker M."/>
        </authorList>
    </citation>
    <scope>NUCLEOTIDE SEQUENCE [LARGE SCALE GENOMIC DNA]</scope>
    <source>
        <strain evidence="3 4">DSM 101015</strain>
    </source>
</reference>
<keyword evidence="3" id="KW-0808">Transferase</keyword>
<comment type="caution">
    <text evidence="3">The sequence shown here is derived from an EMBL/GenBank/DDBJ whole genome shotgun (WGS) entry which is preliminary data.</text>
</comment>
<dbReference type="EMBL" id="JACIFU010000002">
    <property type="protein sequence ID" value="MBB4173642.1"/>
    <property type="molecule type" value="Genomic_DNA"/>
</dbReference>
<dbReference type="OrthoDB" id="9779263at2"/>
<dbReference type="GO" id="GO:0016779">
    <property type="term" value="F:nucleotidyltransferase activity"/>
    <property type="evidence" value="ECO:0007669"/>
    <property type="project" value="UniProtKB-KW"/>
</dbReference>
<dbReference type="Gene3D" id="3.90.550.10">
    <property type="entry name" value="Spore Coat Polysaccharide Biosynthesis Protein SpsA, Chain A"/>
    <property type="match status" value="1"/>
</dbReference>
<dbReference type="InterPro" id="IPR029044">
    <property type="entry name" value="Nucleotide-diphossugar_trans"/>
</dbReference>
<dbReference type="Proteomes" id="UP000565745">
    <property type="component" value="Unassembled WGS sequence"/>
</dbReference>
<dbReference type="Pfam" id="PF12804">
    <property type="entry name" value="NTP_transf_3"/>
    <property type="match status" value="1"/>
</dbReference>
<evidence type="ECO:0000256" key="1">
    <source>
        <dbReference type="ARBA" id="ARBA00022842"/>
    </source>
</evidence>
<keyword evidence="4" id="KW-1185">Reference proteome</keyword>
<evidence type="ECO:0000259" key="2">
    <source>
        <dbReference type="Pfam" id="PF12804"/>
    </source>
</evidence>
<accession>A0A7W6M8K3</accession>
<dbReference type="RefSeq" id="WP_025057530.1">
    <property type="nucleotide sequence ID" value="NZ_JACIFU010000002.1"/>
</dbReference>
<dbReference type="PANTHER" id="PTHR43777:SF1">
    <property type="entry name" value="MOLYBDENUM COFACTOR CYTIDYLYLTRANSFERASE"/>
    <property type="match status" value="1"/>
</dbReference>
<organism evidence="3 4">
    <name type="scientific">Sulfitobacter noctilucicola</name>
    <dbReference type="NCBI Taxonomy" id="1342301"/>
    <lineage>
        <taxon>Bacteria</taxon>
        <taxon>Pseudomonadati</taxon>
        <taxon>Pseudomonadota</taxon>
        <taxon>Alphaproteobacteria</taxon>
        <taxon>Rhodobacterales</taxon>
        <taxon>Roseobacteraceae</taxon>
        <taxon>Sulfitobacter</taxon>
    </lineage>
</organism>
<evidence type="ECO:0000313" key="4">
    <source>
        <dbReference type="Proteomes" id="UP000565745"/>
    </source>
</evidence>
<dbReference type="CDD" id="cd04182">
    <property type="entry name" value="GT_2_like_f"/>
    <property type="match status" value="1"/>
</dbReference>
<dbReference type="InterPro" id="IPR025877">
    <property type="entry name" value="MobA-like_NTP_Trfase"/>
</dbReference>
<protein>
    <submittedName>
        <fullName evidence="3">CTP:molybdopterin cytidylyltransferase MocA</fullName>
    </submittedName>
</protein>